<keyword evidence="3" id="KW-0645">Protease</keyword>
<gene>
    <name evidence="2" type="ORF">C6V80_08130</name>
    <name evidence="3" type="ORF">EDC58_1470</name>
</gene>
<dbReference type="InterPro" id="IPR031489">
    <property type="entry name" value="Peptidase_M99"/>
</dbReference>
<evidence type="ECO:0000313" key="5">
    <source>
        <dbReference type="Proteomes" id="UP000298805"/>
    </source>
</evidence>
<proteinExistence type="predicted"/>
<sequence>MNRIFLLLIFSLSWLFGKLYIELPQKRIDYFYIKGHSKGSKIVIVGGIHGNETGGFTTAEYLKNLKIDKGEILVIPRANPIGIMANVRGYNGDMNKKFDNKNPKDKDYRFVVEIERLILKFKPKLLLSLHDGYGFVIRNKNAWGQAIIIDENRYGDFNLRKIAKFVKKESNKHLRYKIDIKNTHTFTKKGAYNKNGLTGWSLKNYILAFALEASKNISLKERIKTHLEMINNFLRYYKISSNINELKRDIKIKYPKVKVKLLINNKYVEVSKKITLVLKPATKIKVLNLPGGVYLKPRGIDLNWRSFYFKNVIFDVMYGNKRLFTFQIKEKN</sequence>
<dbReference type="EMBL" id="RJVK01000003">
    <property type="protein sequence ID" value="ROR39530.1"/>
    <property type="molecule type" value="Genomic_DNA"/>
</dbReference>
<name>A0AAJ4UXJ5_9BACT</name>
<dbReference type="EMBL" id="CP027432">
    <property type="protein sequence ID" value="QCI28938.1"/>
    <property type="molecule type" value="Genomic_DNA"/>
</dbReference>
<feature type="domain" description="D,L-carboxypeptidase peptidase" evidence="1">
    <location>
        <begin position="1"/>
        <end position="253"/>
    </location>
</feature>
<dbReference type="SUPFAM" id="SSF53187">
    <property type="entry name" value="Zn-dependent exopeptidases"/>
    <property type="match status" value="1"/>
</dbReference>
<dbReference type="Proteomes" id="UP000272781">
    <property type="component" value="Unassembled WGS sequence"/>
</dbReference>
<accession>A0AAJ4UXJ5</accession>
<reference evidence="3 4" key="2">
    <citation type="submission" date="2018-11" db="EMBL/GenBank/DDBJ databases">
        <title>Genomic Encyclopedia of Type Strains, Phase IV (KMG-IV): sequencing the most valuable type-strain genomes for metagenomic binning, comparative biology and taxonomic classification.</title>
        <authorList>
            <person name="Goeker M."/>
        </authorList>
    </citation>
    <scope>NUCLEOTIDE SEQUENCE [LARGE SCALE GENOMIC DNA]</scope>
    <source>
        <strain evidence="3 4">DSM 27783</strain>
    </source>
</reference>
<keyword evidence="3" id="KW-0121">Carboxypeptidase</keyword>
<reference evidence="2" key="3">
    <citation type="submission" date="2019-06" db="EMBL/GenBank/DDBJ databases">
        <title>A comparative analysis of the Nautiliaceae.</title>
        <authorList>
            <person name="Grosche A."/>
            <person name="Smedile F."/>
            <person name="Vetriani C."/>
        </authorList>
    </citation>
    <scope>NUCLEOTIDE SEQUENCE</scope>
    <source>
        <strain evidence="2">TB6</strain>
    </source>
</reference>
<dbReference type="GO" id="GO:0004180">
    <property type="term" value="F:carboxypeptidase activity"/>
    <property type="evidence" value="ECO:0007669"/>
    <property type="project" value="UniProtKB-KW"/>
</dbReference>
<keyword evidence="5" id="KW-1185">Reference proteome</keyword>
<dbReference type="AlphaFoldDB" id="A0AAJ4UXJ5"/>
<evidence type="ECO:0000313" key="2">
    <source>
        <dbReference type="EMBL" id="QCI28938.1"/>
    </source>
</evidence>
<keyword evidence="3" id="KW-0378">Hydrolase</keyword>
<organism evidence="3 4">
    <name type="scientific">Caminibacter pacificus</name>
    <dbReference type="NCBI Taxonomy" id="1424653"/>
    <lineage>
        <taxon>Bacteria</taxon>
        <taxon>Pseudomonadati</taxon>
        <taxon>Campylobacterota</taxon>
        <taxon>Epsilonproteobacteria</taxon>
        <taxon>Nautiliales</taxon>
        <taxon>Nautiliaceae</taxon>
        <taxon>Caminibacter</taxon>
    </lineage>
</organism>
<evidence type="ECO:0000259" key="1">
    <source>
        <dbReference type="Pfam" id="PF17033"/>
    </source>
</evidence>
<reference evidence="5" key="1">
    <citation type="submission" date="2018-03" db="EMBL/GenBank/DDBJ databases">
        <title>A comparative analysis of the Nautiliaceae.</title>
        <authorList>
            <person name="Grosche A."/>
            <person name="Smedile F."/>
            <person name="Vetriani C."/>
        </authorList>
    </citation>
    <scope>NUCLEOTIDE SEQUENCE [LARGE SCALE GENOMIC DNA]</scope>
    <source>
        <strain evidence="5">TB6</strain>
    </source>
</reference>
<dbReference type="RefSeq" id="WP_123352860.1">
    <property type="nucleotide sequence ID" value="NZ_CP027432.2"/>
</dbReference>
<dbReference type="Pfam" id="PF17033">
    <property type="entry name" value="Peptidase_M99"/>
    <property type="match status" value="1"/>
</dbReference>
<dbReference type="Proteomes" id="UP000298805">
    <property type="component" value="Chromosome"/>
</dbReference>
<evidence type="ECO:0000313" key="3">
    <source>
        <dbReference type="EMBL" id="ROR39530.1"/>
    </source>
</evidence>
<protein>
    <submittedName>
        <fullName evidence="3">Helical cell shape controlling family carboxypeptidase</fullName>
    </submittedName>
</protein>
<dbReference type="Gene3D" id="3.40.630.10">
    <property type="entry name" value="Zn peptidases"/>
    <property type="match status" value="1"/>
</dbReference>
<evidence type="ECO:0000313" key="4">
    <source>
        <dbReference type="Proteomes" id="UP000272781"/>
    </source>
</evidence>